<evidence type="ECO:0000313" key="5">
    <source>
        <dbReference type="EMBL" id="KAA8517690.1"/>
    </source>
</evidence>
<dbReference type="InterPro" id="IPR006583">
    <property type="entry name" value="PAN-3_domain"/>
</dbReference>
<keyword evidence="3" id="KW-0472">Membrane</keyword>
<dbReference type="PIRSF" id="PIRSF002686">
    <property type="entry name" value="SLG"/>
    <property type="match status" value="1"/>
</dbReference>
<feature type="transmembrane region" description="Helical" evidence="3">
    <location>
        <begin position="433"/>
        <end position="458"/>
    </location>
</feature>
<keyword evidence="3" id="KW-1133">Transmembrane helix</keyword>
<feature type="transmembrane region" description="Helical" evidence="3">
    <location>
        <begin position="12"/>
        <end position="30"/>
    </location>
</feature>
<dbReference type="EMBL" id="CM018050">
    <property type="protein sequence ID" value="KAA8517690.1"/>
    <property type="molecule type" value="Genomic_DNA"/>
</dbReference>
<feature type="domain" description="Bulb-type lectin" evidence="4">
    <location>
        <begin position="51"/>
        <end position="166"/>
    </location>
</feature>
<dbReference type="Gene3D" id="2.90.10.10">
    <property type="entry name" value="Bulb-type lectin domain"/>
    <property type="match status" value="1"/>
</dbReference>
<protein>
    <recommendedName>
        <fullName evidence="4">Bulb-type lectin domain-containing protein</fullName>
    </recommendedName>
</protein>
<dbReference type="InterPro" id="IPR051343">
    <property type="entry name" value="G-type_lectin_kinases/EP1-like"/>
</dbReference>
<dbReference type="PROSITE" id="PS50927">
    <property type="entry name" value="BULB_LECTIN"/>
    <property type="match status" value="1"/>
</dbReference>
<dbReference type="Proteomes" id="UP000325577">
    <property type="component" value="Linkage Group LG7"/>
</dbReference>
<keyword evidence="6" id="KW-1185">Reference proteome</keyword>
<dbReference type="CDD" id="cd12087">
    <property type="entry name" value="TM_EGFR-like"/>
    <property type="match status" value="1"/>
</dbReference>
<evidence type="ECO:0000259" key="4">
    <source>
        <dbReference type="PROSITE" id="PS50927"/>
    </source>
</evidence>
<name>A0A5J4ZGM0_9ASTE</name>
<keyword evidence="3" id="KW-0812">Transmembrane</keyword>
<dbReference type="Pfam" id="PF01453">
    <property type="entry name" value="B_lectin"/>
    <property type="match status" value="1"/>
</dbReference>
<reference evidence="5 6" key="1">
    <citation type="submission" date="2019-09" db="EMBL/GenBank/DDBJ databases">
        <title>A chromosome-level genome assembly of the Chinese tupelo Nyssa sinensis.</title>
        <authorList>
            <person name="Yang X."/>
            <person name="Kang M."/>
            <person name="Yang Y."/>
            <person name="Xiong H."/>
            <person name="Wang M."/>
            <person name="Zhang Z."/>
            <person name="Wang Z."/>
            <person name="Wu H."/>
            <person name="Ma T."/>
            <person name="Liu J."/>
            <person name="Xi Z."/>
        </authorList>
    </citation>
    <scope>NUCLEOTIDE SEQUENCE [LARGE SCALE GENOMIC DNA]</scope>
    <source>
        <strain evidence="5">J267</strain>
        <tissue evidence="5">Leaf</tissue>
    </source>
</reference>
<keyword evidence="1" id="KW-0732">Signal</keyword>
<proteinExistence type="predicted"/>
<sequence>MSSKCENIVCNSLIKLSFFVFLIHFFIHGHCYSDIHTPYRVTLAVPVEYSMSFIGRAFLMETNQTLPNFRAALSVEALNQNYSCSLDVLFGDVKVWSSGHLSPFYTTEKCVLELTQDGDLQLKDKKEQVGWRTGTHGQGVERLQLLRTGNLVLVDALNLIKWQSFNFPTNVMLWGQRLDVATHLTSFPTNSTSFYSFEIQDNKIALYLNSGKLKYSYWEFKPSKNRNITFVKLGSKGLVIFNDKQRKIAQIPSQRHESLQFLALSNRTGNMGLYYYSPNDGKFKSSFQALNSTCDLPLACKPYGICTLSNVCSCIRFVNSDDKLNPGCSTEGNPGGFCGESQAEMLELHGVTSVLRVNPNKVNVSKDVCANLCMDDCKCVAALYSSGKECFLYELVRGVKQVDRELGMRSSYMVKVPKGTSGGEKKSSGLRKWVLILVGVVDGLIIFLVLGAIGYYVIWRRRKNSLDTDNT</sequence>
<dbReference type="InterPro" id="IPR001480">
    <property type="entry name" value="Bulb-type_lectin_dom"/>
</dbReference>
<dbReference type="Pfam" id="PF08277">
    <property type="entry name" value="PAN_3"/>
    <property type="match status" value="1"/>
</dbReference>
<dbReference type="SUPFAM" id="SSF51110">
    <property type="entry name" value="alpha-D-mannose-specific plant lectins"/>
    <property type="match status" value="1"/>
</dbReference>
<evidence type="ECO:0000256" key="3">
    <source>
        <dbReference type="SAM" id="Phobius"/>
    </source>
</evidence>
<dbReference type="PANTHER" id="PTHR47976:SF120">
    <property type="entry name" value="G-TYPE LECTIN S-RECEPTOR-LIKE SERINE_THREONINE-PROTEIN KINASE SD2-5"/>
    <property type="match status" value="1"/>
</dbReference>
<accession>A0A5J4ZGM0</accession>
<gene>
    <name evidence="5" type="ORF">F0562_015164</name>
</gene>
<evidence type="ECO:0000256" key="2">
    <source>
        <dbReference type="ARBA" id="ARBA00023180"/>
    </source>
</evidence>
<keyword evidence="2" id="KW-0325">Glycoprotein</keyword>
<organism evidence="5 6">
    <name type="scientific">Nyssa sinensis</name>
    <dbReference type="NCBI Taxonomy" id="561372"/>
    <lineage>
        <taxon>Eukaryota</taxon>
        <taxon>Viridiplantae</taxon>
        <taxon>Streptophyta</taxon>
        <taxon>Embryophyta</taxon>
        <taxon>Tracheophyta</taxon>
        <taxon>Spermatophyta</taxon>
        <taxon>Magnoliopsida</taxon>
        <taxon>eudicotyledons</taxon>
        <taxon>Gunneridae</taxon>
        <taxon>Pentapetalae</taxon>
        <taxon>asterids</taxon>
        <taxon>Cornales</taxon>
        <taxon>Nyssaceae</taxon>
        <taxon>Nyssa</taxon>
    </lineage>
</organism>
<dbReference type="OrthoDB" id="740822at2759"/>
<dbReference type="InterPro" id="IPR036426">
    <property type="entry name" value="Bulb-type_lectin_dom_sf"/>
</dbReference>
<evidence type="ECO:0000256" key="1">
    <source>
        <dbReference type="ARBA" id="ARBA00022729"/>
    </source>
</evidence>
<dbReference type="SMART" id="SM00108">
    <property type="entry name" value="B_lectin"/>
    <property type="match status" value="1"/>
</dbReference>
<dbReference type="PANTHER" id="PTHR47976">
    <property type="entry name" value="G-TYPE LECTIN S-RECEPTOR-LIKE SERINE/THREONINE-PROTEIN KINASE SD2-5"/>
    <property type="match status" value="1"/>
</dbReference>
<dbReference type="AlphaFoldDB" id="A0A5J4ZGM0"/>
<evidence type="ECO:0000313" key="6">
    <source>
        <dbReference type="Proteomes" id="UP000325577"/>
    </source>
</evidence>
<dbReference type="InterPro" id="IPR035446">
    <property type="entry name" value="SLSG/EP1"/>
</dbReference>